<sequence>MKLIYVHLSKSQDPPDYLYTSIYQTCLISKIHIVILTNERHVQKINKRLCLIDKLHDNEISVVSIEHVEDKNFLTDLFRDEFWRYTTERFFTIEKWLKSFGITESFIHIENDVLLYSDPLALSFTKGMYIIKDTPTRGIGSVIFSTVSDWHAFIKYAEGCTPPKNDMEILGGYKDAFLLPCDPNNASRLVFDGAAFGQYIAGVDSRNIKSNTELTLYANPTVGFVNETSVVKACDYKIIRKLVNYKGKQIFKYYIKSKERVIDFFNLHIHSKNLAPCTSNFDIQYKDIITGDRILENCDIVFCTYPVYMYHKGINEFNSNVVVINDFKHINRKNLYRYITNIKKYIIKIHVYTHLLEDFTRYILPLIQLFNNKFVFYIHNSDHSFNGTYTSLLHSESVIRVYAQNISVYHEKLSLLPIGIANSMFKHGDTLSLYKTMSSTFINKKESNIFMSALQPTHRVRTLIDITSTNFKLSPKMNYKDYLVELSRHYFCFCPRGNGIDTHRFWEALYLGVIPVIVNTPESDMSIFVEYLKDLGLPFYQVTDLDFFKKNTNEFFSKDLYDSITGNKFIQCNQNLKLTNYLAT</sequence>
<proteinExistence type="predicted"/>
<organism evidence="1">
    <name type="scientific">Mimivirus AB-566-O17</name>
    <dbReference type="NCBI Taxonomy" id="1988039"/>
    <lineage>
        <taxon>Viruses</taxon>
        <taxon>Varidnaviria</taxon>
        <taxon>Bamfordvirae</taxon>
        <taxon>Nucleocytoviricota</taxon>
        <taxon>Megaviricetes</taxon>
        <taxon>Imitervirales</taxon>
        <taxon>Mimiviridae</taxon>
        <taxon>Megamimivirinae</taxon>
        <taxon>Mimivirus</taxon>
    </lineage>
</organism>
<protein>
    <recommendedName>
        <fullName evidence="2">Exostosin GT47 domain-containing protein</fullName>
    </recommendedName>
</protein>
<accession>A0A1X9VNN8</accession>
<name>A0A1X9VNN8_9VIRU</name>
<evidence type="ECO:0000313" key="1">
    <source>
        <dbReference type="EMBL" id="ARR74929.1"/>
    </source>
</evidence>
<evidence type="ECO:0008006" key="2">
    <source>
        <dbReference type="Google" id="ProtNLM"/>
    </source>
</evidence>
<reference evidence="1" key="1">
    <citation type="journal article" date="2017" name="ISME J.">
        <title>Genomic exploration of individual giant ocean viruses.</title>
        <authorList>
            <person name="Wilson W.H."/>
            <person name="Gilg I.C."/>
            <person name="Moniruzzaman M."/>
            <person name="Field E.K."/>
            <person name="Koren S."/>
            <person name="LeCleir G.R."/>
            <person name="Martinez Martinez J."/>
            <person name="Poulton N.J."/>
            <person name="Swan B.K."/>
            <person name="Stepanauskas R."/>
            <person name="Wilhelm S.W."/>
        </authorList>
    </citation>
    <scope>NUCLEOTIDE SEQUENCE</scope>
</reference>
<gene>
    <name evidence="1" type="ORF">SAGO17_0009</name>
</gene>
<dbReference type="EMBL" id="KY565516">
    <property type="protein sequence ID" value="ARR74929.1"/>
    <property type="molecule type" value="Genomic_DNA"/>
</dbReference>